<evidence type="ECO:0000256" key="5">
    <source>
        <dbReference type="ARBA" id="ARBA00023049"/>
    </source>
</evidence>
<keyword evidence="4" id="KW-0862">Zinc</keyword>
<evidence type="ECO:0000259" key="6">
    <source>
        <dbReference type="Pfam" id="PF07504"/>
    </source>
</evidence>
<feature type="domain" description="FTP" evidence="6">
    <location>
        <begin position="71"/>
        <end position="105"/>
    </location>
</feature>
<evidence type="ECO:0000256" key="1">
    <source>
        <dbReference type="ARBA" id="ARBA00022670"/>
    </source>
</evidence>
<reference evidence="8" key="2">
    <citation type="submission" date="2015-01" db="EMBL/GenBank/DDBJ databases">
        <title>Evolutionary Origins and Diversification of the Mycorrhizal Mutualists.</title>
        <authorList>
            <consortium name="DOE Joint Genome Institute"/>
            <consortium name="Mycorrhizal Genomics Consortium"/>
            <person name="Kohler A."/>
            <person name="Kuo A."/>
            <person name="Nagy L.G."/>
            <person name="Floudas D."/>
            <person name="Copeland A."/>
            <person name="Barry K.W."/>
            <person name="Cichocki N."/>
            <person name="Veneault-Fourrey C."/>
            <person name="LaButti K."/>
            <person name="Lindquist E.A."/>
            <person name="Lipzen A."/>
            <person name="Lundell T."/>
            <person name="Morin E."/>
            <person name="Murat C."/>
            <person name="Riley R."/>
            <person name="Ohm R."/>
            <person name="Sun H."/>
            <person name="Tunlid A."/>
            <person name="Henrissat B."/>
            <person name="Grigoriev I.V."/>
            <person name="Hibbett D.S."/>
            <person name="Martin F."/>
        </authorList>
    </citation>
    <scope>NUCLEOTIDE SEQUENCE [LARGE SCALE GENOMIC DNA]</scope>
    <source>
        <strain evidence="8">ATCC 200175</strain>
    </source>
</reference>
<name>A0A0C9TLN1_PAXIN</name>
<keyword evidence="8" id="KW-1185">Reference proteome</keyword>
<gene>
    <name evidence="7" type="ORF">PAXINDRAFT_15556</name>
</gene>
<dbReference type="EMBL" id="KN819377">
    <property type="protein sequence ID" value="KIJ11558.1"/>
    <property type="molecule type" value="Genomic_DNA"/>
</dbReference>
<dbReference type="Pfam" id="PF07504">
    <property type="entry name" value="FTP"/>
    <property type="match status" value="1"/>
</dbReference>
<keyword evidence="2" id="KW-0479">Metal-binding</keyword>
<dbReference type="AlphaFoldDB" id="A0A0C9TLN1"/>
<proteinExistence type="predicted"/>
<evidence type="ECO:0000313" key="7">
    <source>
        <dbReference type="EMBL" id="KIJ11558.1"/>
    </source>
</evidence>
<evidence type="ECO:0000313" key="8">
    <source>
        <dbReference type="Proteomes" id="UP000053647"/>
    </source>
</evidence>
<reference evidence="7 8" key="1">
    <citation type="submission" date="2014-06" db="EMBL/GenBank/DDBJ databases">
        <authorList>
            <consortium name="DOE Joint Genome Institute"/>
            <person name="Kuo A."/>
            <person name="Kohler A."/>
            <person name="Nagy L.G."/>
            <person name="Floudas D."/>
            <person name="Copeland A."/>
            <person name="Barry K.W."/>
            <person name="Cichocki N."/>
            <person name="Veneault-Fourrey C."/>
            <person name="LaButti K."/>
            <person name="Lindquist E.A."/>
            <person name="Lipzen A."/>
            <person name="Lundell T."/>
            <person name="Morin E."/>
            <person name="Murat C."/>
            <person name="Sun H."/>
            <person name="Tunlid A."/>
            <person name="Henrissat B."/>
            <person name="Grigoriev I.V."/>
            <person name="Hibbett D.S."/>
            <person name="Martin F."/>
            <person name="Nordberg H.P."/>
            <person name="Cantor M.N."/>
            <person name="Hua S.X."/>
        </authorList>
    </citation>
    <scope>NUCLEOTIDE SEQUENCE [LARGE SCALE GENOMIC DNA]</scope>
    <source>
        <strain evidence="7 8">ATCC 200175</strain>
    </source>
</reference>
<dbReference type="Proteomes" id="UP000053647">
    <property type="component" value="Unassembled WGS sequence"/>
</dbReference>
<accession>A0A0C9TLN1</accession>
<protein>
    <recommendedName>
        <fullName evidence="6">FTP domain-containing protein</fullName>
    </recommendedName>
</protein>
<evidence type="ECO:0000256" key="2">
    <source>
        <dbReference type="ARBA" id="ARBA00022723"/>
    </source>
</evidence>
<organism evidence="7 8">
    <name type="scientific">Paxillus involutus ATCC 200175</name>
    <dbReference type="NCBI Taxonomy" id="664439"/>
    <lineage>
        <taxon>Eukaryota</taxon>
        <taxon>Fungi</taxon>
        <taxon>Dikarya</taxon>
        <taxon>Basidiomycota</taxon>
        <taxon>Agaricomycotina</taxon>
        <taxon>Agaricomycetes</taxon>
        <taxon>Agaricomycetidae</taxon>
        <taxon>Boletales</taxon>
        <taxon>Paxilineae</taxon>
        <taxon>Paxillaceae</taxon>
        <taxon>Paxillus</taxon>
    </lineage>
</organism>
<dbReference type="InterPro" id="IPR011096">
    <property type="entry name" value="FTP_domain"/>
</dbReference>
<dbReference type="GO" id="GO:0046872">
    <property type="term" value="F:metal ion binding"/>
    <property type="evidence" value="ECO:0007669"/>
    <property type="project" value="UniProtKB-KW"/>
</dbReference>
<keyword evidence="5" id="KW-0482">Metalloprotease</keyword>
<keyword evidence="3" id="KW-0378">Hydrolase</keyword>
<evidence type="ECO:0000256" key="4">
    <source>
        <dbReference type="ARBA" id="ARBA00022833"/>
    </source>
</evidence>
<dbReference type="HOGENOM" id="CLU_1001507_0_0_1"/>
<evidence type="ECO:0000256" key="3">
    <source>
        <dbReference type="ARBA" id="ARBA00022801"/>
    </source>
</evidence>
<dbReference type="OrthoDB" id="3227768at2759"/>
<dbReference type="GO" id="GO:0006508">
    <property type="term" value="P:proteolysis"/>
    <property type="evidence" value="ECO:0007669"/>
    <property type="project" value="UniProtKB-KW"/>
</dbReference>
<sequence length="278" mass="30425">MLSLIPHLLPPPNPSPCRKTLGFGSVLPHARFEVNVPVAAGLYLHDVHTNPYAVALHCMTQYNDPESGQAVKHIYARQIGGGIEVTDAHVNLNIKDGRVLSFGDSVLPPWWRAHPTYRVVCPFPRRPLRPDLSSHRTLLHSPSATQSHMGSHDHAKIREGLATLKHLHSSNCASVPSFGPSRQVDLEMDPRRPLLAFLASALPEDHPELSSILDNAEEYAREQLPNLGAFVPPGLNFDTVSSAPGLGCGPTLGKALAVKKPKKSVMQRKKVLHLYLPN</sequence>
<keyword evidence="1" id="KW-0645">Protease</keyword>
<dbReference type="GO" id="GO:0008237">
    <property type="term" value="F:metallopeptidase activity"/>
    <property type="evidence" value="ECO:0007669"/>
    <property type="project" value="UniProtKB-KW"/>
</dbReference>